<accession>A0AAV5V1B3</accession>
<evidence type="ECO:0000256" key="2">
    <source>
        <dbReference type="SAM" id="SignalP"/>
    </source>
</evidence>
<dbReference type="PANTHER" id="PTHR33748">
    <property type="entry name" value="PROTEIN CBG04600"/>
    <property type="match status" value="1"/>
</dbReference>
<evidence type="ECO:0000256" key="1">
    <source>
        <dbReference type="SAM" id="Phobius"/>
    </source>
</evidence>
<keyword evidence="4" id="KW-1185">Reference proteome</keyword>
<dbReference type="InterPro" id="IPR033438">
    <property type="entry name" value="MOLO1"/>
</dbReference>
<reference evidence="3" key="1">
    <citation type="submission" date="2023-10" db="EMBL/GenBank/DDBJ databases">
        <title>Genome assembly of Pristionchus species.</title>
        <authorList>
            <person name="Yoshida K."/>
            <person name="Sommer R.J."/>
        </authorList>
    </citation>
    <scope>NUCLEOTIDE SEQUENCE</scope>
    <source>
        <strain evidence="3">RS5133</strain>
    </source>
</reference>
<dbReference type="EMBL" id="BTSY01000001">
    <property type="protein sequence ID" value="GMT12218.1"/>
    <property type="molecule type" value="Genomic_DNA"/>
</dbReference>
<feature type="signal peptide" evidence="2">
    <location>
        <begin position="1"/>
        <end position="17"/>
    </location>
</feature>
<feature type="transmembrane region" description="Helical" evidence="1">
    <location>
        <begin position="237"/>
        <end position="266"/>
    </location>
</feature>
<dbReference type="Proteomes" id="UP001432322">
    <property type="component" value="Unassembled WGS sequence"/>
</dbReference>
<organism evidence="3 4">
    <name type="scientific">Pristionchus fissidentatus</name>
    <dbReference type="NCBI Taxonomy" id="1538716"/>
    <lineage>
        <taxon>Eukaryota</taxon>
        <taxon>Metazoa</taxon>
        <taxon>Ecdysozoa</taxon>
        <taxon>Nematoda</taxon>
        <taxon>Chromadorea</taxon>
        <taxon>Rhabditida</taxon>
        <taxon>Rhabditina</taxon>
        <taxon>Diplogasteromorpha</taxon>
        <taxon>Diplogasteroidea</taxon>
        <taxon>Neodiplogasteridae</taxon>
        <taxon>Pristionchus</taxon>
    </lineage>
</organism>
<protein>
    <submittedName>
        <fullName evidence="3">Uncharacterized protein</fullName>
    </submittedName>
</protein>
<name>A0AAV5V1B3_9BILA</name>
<dbReference type="Gene3D" id="3.10.310.50">
    <property type="match status" value="1"/>
</dbReference>
<gene>
    <name evidence="3" type="ORF">PFISCL1PPCAC_3515</name>
</gene>
<comment type="caution">
    <text evidence="3">The sequence shown here is derived from an EMBL/GenBank/DDBJ whole genome shotgun (WGS) entry which is preliminary data.</text>
</comment>
<sequence>MLRHLCCFSASLLLVSAQIGGGARPVTGPPGRPGIGTPQPNGWGTYTPATFPNSLTDFTACQMPGESLMCDPNAILTDGDLTANHAMLDHVLDSIRSSTQCACTSEDENFGQCEGEGGFTVSLALVDKIELDANQDNKVDRMQAASKFANNLRVLQDHGQCDDDVTIFLSRKDDVMWTATGKVAERYLTPELINAITLNAENYFVKGEYTNGLNYTLTKYGQILRGEQVDLTPPGGWYWPFPLWAVIVIGIVCTLVAIALIGLAVWGCTRCCCADKAEYTMGTRM</sequence>
<keyword evidence="1" id="KW-0472">Membrane</keyword>
<dbReference type="AlphaFoldDB" id="A0AAV5V1B3"/>
<keyword evidence="1" id="KW-1133">Transmembrane helix</keyword>
<dbReference type="GO" id="GO:0005892">
    <property type="term" value="C:acetylcholine-gated channel complex"/>
    <property type="evidence" value="ECO:0007669"/>
    <property type="project" value="InterPro"/>
</dbReference>
<dbReference type="Pfam" id="PF17175">
    <property type="entry name" value="MOLO1"/>
    <property type="match status" value="1"/>
</dbReference>
<dbReference type="PANTHER" id="PTHR33748:SF5">
    <property type="entry name" value="GROUND-LIKE DOMAIN-CONTAINING PROTEIN"/>
    <property type="match status" value="1"/>
</dbReference>
<feature type="chain" id="PRO_5043316177" evidence="2">
    <location>
        <begin position="18"/>
        <end position="285"/>
    </location>
</feature>
<keyword evidence="1" id="KW-0812">Transmembrane</keyword>
<evidence type="ECO:0000313" key="3">
    <source>
        <dbReference type="EMBL" id="GMT12218.1"/>
    </source>
</evidence>
<keyword evidence="2" id="KW-0732">Signal</keyword>
<proteinExistence type="predicted"/>
<evidence type="ECO:0000313" key="4">
    <source>
        <dbReference type="Proteomes" id="UP001432322"/>
    </source>
</evidence>